<name>A0A6A6EA31_9PEZI</name>
<proteinExistence type="predicted"/>
<dbReference type="InterPro" id="IPR027417">
    <property type="entry name" value="P-loop_NTPase"/>
</dbReference>
<evidence type="ECO:0000256" key="1">
    <source>
        <dbReference type="SAM" id="MobiDB-lite"/>
    </source>
</evidence>
<dbReference type="Proteomes" id="UP000800200">
    <property type="component" value="Unassembled WGS sequence"/>
</dbReference>
<reference evidence="2" key="1">
    <citation type="journal article" date="2020" name="Stud. Mycol.">
        <title>101 Dothideomycetes genomes: a test case for predicting lifestyles and emergence of pathogens.</title>
        <authorList>
            <person name="Haridas S."/>
            <person name="Albert R."/>
            <person name="Binder M."/>
            <person name="Bloem J."/>
            <person name="Labutti K."/>
            <person name="Salamov A."/>
            <person name="Andreopoulos B."/>
            <person name="Baker S."/>
            <person name="Barry K."/>
            <person name="Bills G."/>
            <person name="Bluhm B."/>
            <person name="Cannon C."/>
            <person name="Castanera R."/>
            <person name="Culley D."/>
            <person name="Daum C."/>
            <person name="Ezra D."/>
            <person name="Gonzalez J."/>
            <person name="Henrissat B."/>
            <person name="Kuo A."/>
            <person name="Liang C."/>
            <person name="Lipzen A."/>
            <person name="Lutzoni F."/>
            <person name="Magnuson J."/>
            <person name="Mondo S."/>
            <person name="Nolan M."/>
            <person name="Ohm R."/>
            <person name="Pangilinan J."/>
            <person name="Park H.-J."/>
            <person name="Ramirez L."/>
            <person name="Alfaro M."/>
            <person name="Sun H."/>
            <person name="Tritt A."/>
            <person name="Yoshinaga Y."/>
            <person name="Zwiers L.-H."/>
            <person name="Turgeon B."/>
            <person name="Goodwin S."/>
            <person name="Spatafora J."/>
            <person name="Crous P."/>
            <person name="Grigoriev I."/>
        </authorList>
    </citation>
    <scope>NUCLEOTIDE SEQUENCE</scope>
    <source>
        <strain evidence="2">CBS 207.26</strain>
    </source>
</reference>
<sequence>MSNYPIGGVMPFSSDGLEPPVDAVDTAETPPNEPPLENAQSSFNERIKLLGERTGYKLREGQVLALRELYNGKDVILVAMTGFGKTLIMMGFNSLFNAEDRSITVIKAIEQGQARESRNTYKQAIRPFVLNGDSNTLQNRHDIARGMYTHVWTSAEIALGDLYEDEDTQGVGDVEDDEGEGVDRSQASQNQRKRKRSKKKLKKKIKVSRKSRTTTLPDGYQDWGDFSSVLQDHEFRRRCRLLAIDEIHICAQDSWGGGFQPEFGQLAKVREQLSDEARLFGTTATLTVKNEVEIRQSAGFATDTIIIYQPGPY</sequence>
<evidence type="ECO:0008006" key="4">
    <source>
        <dbReference type="Google" id="ProtNLM"/>
    </source>
</evidence>
<feature type="compositionally biased region" description="Acidic residues" evidence="1">
    <location>
        <begin position="168"/>
        <end position="180"/>
    </location>
</feature>
<dbReference type="AlphaFoldDB" id="A0A6A6EA31"/>
<feature type="region of interest" description="Disordered" evidence="1">
    <location>
        <begin position="168"/>
        <end position="210"/>
    </location>
</feature>
<evidence type="ECO:0000313" key="3">
    <source>
        <dbReference type="Proteomes" id="UP000800200"/>
    </source>
</evidence>
<keyword evidence="3" id="KW-1185">Reference proteome</keyword>
<organism evidence="2 3">
    <name type="scientific">Zopfia rhizophila CBS 207.26</name>
    <dbReference type="NCBI Taxonomy" id="1314779"/>
    <lineage>
        <taxon>Eukaryota</taxon>
        <taxon>Fungi</taxon>
        <taxon>Dikarya</taxon>
        <taxon>Ascomycota</taxon>
        <taxon>Pezizomycotina</taxon>
        <taxon>Dothideomycetes</taxon>
        <taxon>Dothideomycetes incertae sedis</taxon>
        <taxon>Zopfiaceae</taxon>
        <taxon>Zopfia</taxon>
    </lineage>
</organism>
<evidence type="ECO:0000313" key="2">
    <source>
        <dbReference type="EMBL" id="KAF2188827.1"/>
    </source>
</evidence>
<dbReference type="EMBL" id="ML994622">
    <property type="protein sequence ID" value="KAF2188827.1"/>
    <property type="molecule type" value="Genomic_DNA"/>
</dbReference>
<accession>A0A6A6EA31</accession>
<feature type="region of interest" description="Disordered" evidence="1">
    <location>
        <begin position="11"/>
        <end position="41"/>
    </location>
</feature>
<dbReference type="SUPFAM" id="SSF52540">
    <property type="entry name" value="P-loop containing nucleoside triphosphate hydrolases"/>
    <property type="match status" value="1"/>
</dbReference>
<gene>
    <name evidence="2" type="ORF">K469DRAFT_71901</name>
</gene>
<dbReference type="OrthoDB" id="10261556at2759"/>
<feature type="compositionally biased region" description="Basic residues" evidence="1">
    <location>
        <begin position="191"/>
        <end position="210"/>
    </location>
</feature>
<dbReference type="Gene3D" id="3.40.50.300">
    <property type="entry name" value="P-loop containing nucleotide triphosphate hydrolases"/>
    <property type="match status" value="2"/>
</dbReference>
<protein>
    <recommendedName>
        <fullName evidence="4">Helicase ATP-binding domain-containing protein</fullName>
    </recommendedName>
</protein>